<organism evidence="1">
    <name type="scientific">viral metagenome</name>
    <dbReference type="NCBI Taxonomy" id="1070528"/>
    <lineage>
        <taxon>unclassified sequences</taxon>
        <taxon>metagenomes</taxon>
        <taxon>organismal metagenomes</taxon>
    </lineage>
</organism>
<protein>
    <submittedName>
        <fullName evidence="1">Uncharacterized protein</fullName>
    </submittedName>
</protein>
<dbReference type="InterPro" id="IPR008840">
    <property type="entry name" value="Sipho_Gp157"/>
</dbReference>
<dbReference type="AlphaFoldDB" id="A0A6H1ZS01"/>
<dbReference type="Pfam" id="PF05565">
    <property type="entry name" value="Sipho_Gp157"/>
    <property type="match status" value="1"/>
</dbReference>
<accession>A0A6H1ZS01</accession>
<name>A0A6H1ZS01_9ZZZZ</name>
<dbReference type="EMBL" id="MT144173">
    <property type="protein sequence ID" value="QJA50087.1"/>
    <property type="molecule type" value="Genomic_DNA"/>
</dbReference>
<reference evidence="1" key="1">
    <citation type="submission" date="2020-03" db="EMBL/GenBank/DDBJ databases">
        <title>The deep terrestrial virosphere.</title>
        <authorList>
            <person name="Holmfeldt K."/>
            <person name="Nilsson E."/>
            <person name="Simone D."/>
            <person name="Lopez-Fernandez M."/>
            <person name="Wu X."/>
            <person name="de Brujin I."/>
            <person name="Lundin D."/>
            <person name="Andersson A."/>
            <person name="Bertilsson S."/>
            <person name="Dopson M."/>
        </authorList>
    </citation>
    <scope>NUCLEOTIDE SEQUENCE</scope>
    <source>
        <strain evidence="1">TM448A01604</strain>
    </source>
</reference>
<evidence type="ECO:0000313" key="1">
    <source>
        <dbReference type="EMBL" id="QJA50087.1"/>
    </source>
</evidence>
<sequence>MRLYELTAAMGEIEDLILESQFAGQETGDLPAILDNLKQDTEEKILGCAKMLKNWRGQIDMVRTEERRLADQRHALEGSVESLKRYVLANMQLAGLQRVTDGVTKVRSQKTPARCVVDDIIEEPIEGKVEVLGQTVSVRIPIGIPRGLEPAYWNVKVSVEPRKKEIISFWKESGVVPDGITIIDDDQTVVVQ</sequence>
<proteinExistence type="predicted"/>
<gene>
    <name evidence="1" type="ORF">TM448A01604_0008</name>
</gene>